<accession>A0A369JJW3</accession>
<proteinExistence type="predicted"/>
<keyword evidence="2" id="KW-1185">Reference proteome</keyword>
<name>A0A369JJW3_HYPMA</name>
<comment type="caution">
    <text evidence="1">The sequence shown here is derived from an EMBL/GenBank/DDBJ whole genome shotgun (WGS) entry which is preliminary data.</text>
</comment>
<gene>
    <name evidence="1" type="ORF">Hypma_012324</name>
</gene>
<dbReference type="Proteomes" id="UP000076154">
    <property type="component" value="Unassembled WGS sequence"/>
</dbReference>
<feature type="non-terminal residue" evidence="1">
    <location>
        <position position="44"/>
    </location>
</feature>
<dbReference type="EMBL" id="LUEZ02000058">
    <property type="protein sequence ID" value="RDB20705.1"/>
    <property type="molecule type" value="Genomic_DNA"/>
</dbReference>
<evidence type="ECO:0000313" key="2">
    <source>
        <dbReference type="Proteomes" id="UP000076154"/>
    </source>
</evidence>
<sequence length="44" mass="4486">MSAPLQAALLKAIPTLDDTTGATGAMKVKGIMDDYVPPAAELKA</sequence>
<protein>
    <submittedName>
        <fullName evidence="1">Uncharacterized protein</fullName>
    </submittedName>
</protein>
<dbReference type="InParanoid" id="A0A369JJW3"/>
<evidence type="ECO:0000313" key="1">
    <source>
        <dbReference type="EMBL" id="RDB20705.1"/>
    </source>
</evidence>
<dbReference type="AlphaFoldDB" id="A0A369JJW3"/>
<reference evidence="1" key="1">
    <citation type="submission" date="2018-04" db="EMBL/GenBank/DDBJ databases">
        <title>Whole genome sequencing of Hypsizygus marmoreus.</title>
        <authorList>
            <person name="Choi I.-G."/>
            <person name="Min B."/>
            <person name="Kim J.-G."/>
            <person name="Kim S."/>
            <person name="Oh Y.-L."/>
            <person name="Kong W.-S."/>
            <person name="Park H."/>
            <person name="Jeong J."/>
            <person name="Song E.-S."/>
        </authorList>
    </citation>
    <scope>NUCLEOTIDE SEQUENCE [LARGE SCALE GENOMIC DNA]</scope>
    <source>
        <strain evidence="1">51987-8</strain>
    </source>
</reference>
<organism evidence="1 2">
    <name type="scientific">Hypsizygus marmoreus</name>
    <name type="common">White beech mushroom</name>
    <name type="synonym">Agaricus marmoreus</name>
    <dbReference type="NCBI Taxonomy" id="39966"/>
    <lineage>
        <taxon>Eukaryota</taxon>
        <taxon>Fungi</taxon>
        <taxon>Dikarya</taxon>
        <taxon>Basidiomycota</taxon>
        <taxon>Agaricomycotina</taxon>
        <taxon>Agaricomycetes</taxon>
        <taxon>Agaricomycetidae</taxon>
        <taxon>Agaricales</taxon>
        <taxon>Tricholomatineae</taxon>
        <taxon>Lyophyllaceae</taxon>
        <taxon>Hypsizygus</taxon>
    </lineage>
</organism>